<evidence type="ECO:0000256" key="8">
    <source>
        <dbReference type="ARBA" id="ARBA00022989"/>
    </source>
</evidence>
<dbReference type="GO" id="GO:0008417">
    <property type="term" value="F:fucosyltransferase activity"/>
    <property type="evidence" value="ECO:0007669"/>
    <property type="project" value="InterPro"/>
</dbReference>
<dbReference type="Pfam" id="PF00852">
    <property type="entry name" value="Glyco_transf_10"/>
    <property type="match status" value="1"/>
</dbReference>
<keyword evidence="7" id="KW-0735">Signal-anchor</keyword>
<dbReference type="PANTHER" id="PTHR48438:SF1">
    <property type="entry name" value="ALPHA-(1,3)-FUCOSYLTRANSFERASE C-RELATED"/>
    <property type="match status" value="1"/>
</dbReference>
<comment type="caution">
    <text evidence="15">The sequence shown here is derived from an EMBL/GenBank/DDBJ whole genome shotgun (WGS) entry which is preliminary data.</text>
</comment>
<dbReference type="GO" id="GO:0032580">
    <property type="term" value="C:Golgi cisterna membrane"/>
    <property type="evidence" value="ECO:0007669"/>
    <property type="project" value="UniProtKB-SubCell"/>
</dbReference>
<keyword evidence="8 12" id="KW-1133">Transmembrane helix</keyword>
<dbReference type="PANTHER" id="PTHR48438">
    <property type="entry name" value="ALPHA-(1,3)-FUCOSYLTRANSFERASE C-RELATED"/>
    <property type="match status" value="1"/>
</dbReference>
<feature type="domain" description="Fucosyltransferase N-terminal" evidence="14">
    <location>
        <begin position="215"/>
        <end position="334"/>
    </location>
</feature>
<keyword evidence="9 12" id="KW-0333">Golgi apparatus</keyword>
<proteinExistence type="inferred from homology"/>
<gene>
    <name evidence="15" type="primary">FUT4_2</name>
    <name evidence="15" type="ORF">SK128_007855</name>
</gene>
<evidence type="ECO:0000313" key="15">
    <source>
        <dbReference type="EMBL" id="KAK7070981.1"/>
    </source>
</evidence>
<dbReference type="EMBL" id="JAXCGZ010015178">
    <property type="protein sequence ID" value="KAK7070981.1"/>
    <property type="molecule type" value="Genomic_DNA"/>
</dbReference>
<accession>A0AAN8WRF0</accession>
<dbReference type="Gene3D" id="3.40.50.11660">
    <property type="entry name" value="Glycosyl transferase family 10, C-terminal domain"/>
    <property type="match status" value="1"/>
</dbReference>
<feature type="transmembrane region" description="Helical" evidence="12">
    <location>
        <begin position="20"/>
        <end position="41"/>
    </location>
</feature>
<dbReference type="Proteomes" id="UP001381693">
    <property type="component" value="Unassembled WGS sequence"/>
</dbReference>
<evidence type="ECO:0000256" key="6">
    <source>
        <dbReference type="ARBA" id="ARBA00022692"/>
    </source>
</evidence>
<evidence type="ECO:0000256" key="7">
    <source>
        <dbReference type="ARBA" id="ARBA00022968"/>
    </source>
</evidence>
<sequence>MMTPLIYMRITLVHVMRVLWSWRLPFVALISIVLVCTNIIISSKTRNIYPKHDDNEAIGTKYPLLSVYDPSLNSEGLQDPPKVSLSRLLQSGHHAISPEPEVKKELSLGVQEEENSAREVLDGEPQRVRVEDNAANEVNSIEQRSKVGMKVSKGSTFNDEAEKSFHELPVEQREGELHTGNGNNWRNLTKTELNNLSILGRRLFLNENVGAKQNKQFIVLVWKSGPSIERRLIRQYGKERLDPFRKCSVSNCNITYNDSLVSTADAILIHFHRTRGPSSFPSRANWNQRWIWLSDESPYHTFMVAKDKHLSHYNGYFNWSMSYRMDSDVPVPYGRTILMTEEEASLFPKVDYFNMKSKTVAIMGSNCGGKNKRWNYVKELKKYMEVDAYGGCGNLKCPGHFTADCQAISDYKFYLAFENGNCMEYITEKVWWNAIEKGAVPVVMGGKREEYNKILPPNSFIHIDDFSSPKTLAYYLKSVANDSTRYMQYHAWRSKFRVANEHGYFASDVFHYCRLCEALNYNDPSPKVYNDMEGFWNVQTQCYPPTWQDRMNGI</sequence>
<comment type="similarity">
    <text evidence="3 12">Belongs to the glycosyltransferase 10 family.</text>
</comment>
<evidence type="ECO:0000256" key="1">
    <source>
        <dbReference type="ARBA" id="ARBA00004447"/>
    </source>
</evidence>
<dbReference type="Pfam" id="PF17039">
    <property type="entry name" value="Glyco_tran_10_N"/>
    <property type="match status" value="1"/>
</dbReference>
<evidence type="ECO:0000256" key="5">
    <source>
        <dbReference type="ARBA" id="ARBA00022679"/>
    </source>
</evidence>
<dbReference type="AlphaFoldDB" id="A0AAN8WRF0"/>
<evidence type="ECO:0000256" key="11">
    <source>
        <dbReference type="ARBA" id="ARBA00023180"/>
    </source>
</evidence>
<evidence type="ECO:0000256" key="4">
    <source>
        <dbReference type="ARBA" id="ARBA00022676"/>
    </source>
</evidence>
<evidence type="ECO:0000259" key="13">
    <source>
        <dbReference type="Pfam" id="PF00852"/>
    </source>
</evidence>
<protein>
    <recommendedName>
        <fullName evidence="12">Fucosyltransferase</fullName>
        <ecNumber evidence="12">2.4.1.-</ecNumber>
    </recommendedName>
</protein>
<dbReference type="InterPro" id="IPR038577">
    <property type="entry name" value="GT10-like_C_sf"/>
</dbReference>
<dbReference type="InterPro" id="IPR001503">
    <property type="entry name" value="Glyco_trans_10"/>
</dbReference>
<name>A0AAN8WRF0_HALRR</name>
<evidence type="ECO:0000313" key="16">
    <source>
        <dbReference type="Proteomes" id="UP001381693"/>
    </source>
</evidence>
<dbReference type="InterPro" id="IPR055270">
    <property type="entry name" value="Glyco_tran_10_C"/>
</dbReference>
<keyword evidence="4 12" id="KW-0328">Glycosyltransferase</keyword>
<feature type="domain" description="Fucosyltransferase C-terminal" evidence="13">
    <location>
        <begin position="355"/>
        <end position="533"/>
    </location>
</feature>
<evidence type="ECO:0000256" key="2">
    <source>
        <dbReference type="ARBA" id="ARBA00004922"/>
    </source>
</evidence>
<dbReference type="FunFam" id="3.40.50.11660:FF:000006">
    <property type="entry name" value="Alpha-(1,3)-fucosyltransferase C"/>
    <property type="match status" value="1"/>
</dbReference>
<organism evidence="15 16">
    <name type="scientific">Halocaridina rubra</name>
    <name type="common">Hawaiian red shrimp</name>
    <dbReference type="NCBI Taxonomy" id="373956"/>
    <lineage>
        <taxon>Eukaryota</taxon>
        <taxon>Metazoa</taxon>
        <taxon>Ecdysozoa</taxon>
        <taxon>Arthropoda</taxon>
        <taxon>Crustacea</taxon>
        <taxon>Multicrustacea</taxon>
        <taxon>Malacostraca</taxon>
        <taxon>Eumalacostraca</taxon>
        <taxon>Eucarida</taxon>
        <taxon>Decapoda</taxon>
        <taxon>Pleocyemata</taxon>
        <taxon>Caridea</taxon>
        <taxon>Atyoidea</taxon>
        <taxon>Atyidae</taxon>
        <taxon>Halocaridina</taxon>
    </lineage>
</organism>
<reference evidence="15 16" key="1">
    <citation type="submission" date="2023-11" db="EMBL/GenBank/DDBJ databases">
        <title>Halocaridina rubra genome assembly.</title>
        <authorList>
            <person name="Smith C."/>
        </authorList>
    </citation>
    <scope>NUCLEOTIDE SEQUENCE [LARGE SCALE GENOMIC DNA]</scope>
    <source>
        <strain evidence="15">EP-1</strain>
        <tissue evidence="15">Whole</tissue>
    </source>
</reference>
<comment type="subcellular location">
    <subcellularLocation>
        <location evidence="1 12">Golgi apparatus</location>
        <location evidence="1 12">Golgi stack membrane</location>
        <topology evidence="1 12">Single-pass type II membrane protein</topology>
    </subcellularLocation>
</comment>
<comment type="pathway">
    <text evidence="2">Protein modification; protein glycosylation.</text>
</comment>
<evidence type="ECO:0000259" key="14">
    <source>
        <dbReference type="Pfam" id="PF17039"/>
    </source>
</evidence>
<dbReference type="InterPro" id="IPR031481">
    <property type="entry name" value="Glyco_tran_10_N"/>
</dbReference>
<keyword evidence="10 12" id="KW-0472">Membrane</keyword>
<keyword evidence="16" id="KW-1185">Reference proteome</keyword>
<dbReference type="EC" id="2.4.1.-" evidence="12"/>
<evidence type="ECO:0000256" key="9">
    <source>
        <dbReference type="ARBA" id="ARBA00023034"/>
    </source>
</evidence>
<evidence type="ECO:0000256" key="10">
    <source>
        <dbReference type="ARBA" id="ARBA00023136"/>
    </source>
</evidence>
<keyword evidence="6 12" id="KW-0812">Transmembrane</keyword>
<keyword evidence="5 12" id="KW-0808">Transferase</keyword>
<evidence type="ECO:0000256" key="3">
    <source>
        <dbReference type="ARBA" id="ARBA00008919"/>
    </source>
</evidence>
<evidence type="ECO:0000256" key="12">
    <source>
        <dbReference type="RuleBase" id="RU003832"/>
    </source>
</evidence>
<keyword evidence="11" id="KW-0325">Glycoprotein</keyword>
<dbReference type="SUPFAM" id="SSF53756">
    <property type="entry name" value="UDP-Glycosyltransferase/glycogen phosphorylase"/>
    <property type="match status" value="1"/>
</dbReference>